<evidence type="ECO:0000256" key="2">
    <source>
        <dbReference type="SAM" id="SignalP"/>
    </source>
</evidence>
<dbReference type="GO" id="GO:0017001">
    <property type="term" value="P:antibiotic catabolic process"/>
    <property type="evidence" value="ECO:0007669"/>
    <property type="project" value="UniProtKB-ARBA"/>
</dbReference>
<dbReference type="RefSeq" id="WP_140850548.1">
    <property type="nucleotide sequence ID" value="NZ_RCZC01000003.1"/>
</dbReference>
<feature type="chain" id="PRO_5021368317" evidence="2">
    <location>
        <begin position="23"/>
        <end position="309"/>
    </location>
</feature>
<dbReference type="AlphaFoldDB" id="A0A502FTP5"/>
<protein>
    <submittedName>
        <fullName evidence="4">MBL fold metallo-hydrolase</fullName>
    </submittedName>
</protein>
<evidence type="ECO:0000313" key="5">
    <source>
        <dbReference type="Proteomes" id="UP000319931"/>
    </source>
</evidence>
<evidence type="ECO:0000313" key="4">
    <source>
        <dbReference type="EMBL" id="TPG52632.1"/>
    </source>
</evidence>
<dbReference type="OrthoDB" id="420651at2"/>
<comment type="caution">
    <text evidence="4">The sequence shown here is derived from an EMBL/GenBank/DDBJ whole genome shotgun (WGS) entry which is preliminary data.</text>
</comment>
<evidence type="ECO:0000256" key="1">
    <source>
        <dbReference type="ARBA" id="ARBA00005250"/>
    </source>
</evidence>
<dbReference type="CDD" id="cd16282">
    <property type="entry name" value="metallo-hydrolase-like_MBL-fold"/>
    <property type="match status" value="1"/>
</dbReference>
<dbReference type="EMBL" id="RCZC01000003">
    <property type="protein sequence ID" value="TPG52632.1"/>
    <property type="molecule type" value="Genomic_DNA"/>
</dbReference>
<reference evidence="4 5" key="1">
    <citation type="journal article" date="2019" name="Environ. Microbiol.">
        <title>Species interactions and distinct microbial communities in high Arctic permafrost affected cryosols are associated with the CH4 and CO2 gas fluxes.</title>
        <authorList>
            <person name="Altshuler I."/>
            <person name="Hamel J."/>
            <person name="Turney S."/>
            <person name="Magnuson E."/>
            <person name="Levesque R."/>
            <person name="Greer C."/>
            <person name="Whyte L.G."/>
        </authorList>
    </citation>
    <scope>NUCLEOTIDE SEQUENCE [LARGE SCALE GENOMIC DNA]</scope>
    <source>
        <strain evidence="4 5">E6.1</strain>
    </source>
</reference>
<dbReference type="Proteomes" id="UP000319931">
    <property type="component" value="Unassembled WGS sequence"/>
</dbReference>
<dbReference type="PANTHER" id="PTHR42951">
    <property type="entry name" value="METALLO-BETA-LACTAMASE DOMAIN-CONTAINING"/>
    <property type="match status" value="1"/>
</dbReference>
<dbReference type="SMART" id="SM00849">
    <property type="entry name" value="Lactamase_B"/>
    <property type="match status" value="1"/>
</dbReference>
<comment type="similarity">
    <text evidence="1">Belongs to the metallo-beta-lactamase superfamily. Class-B beta-lactamase family.</text>
</comment>
<dbReference type="GO" id="GO:0016787">
    <property type="term" value="F:hydrolase activity"/>
    <property type="evidence" value="ECO:0007669"/>
    <property type="project" value="UniProtKB-KW"/>
</dbReference>
<dbReference type="InterPro" id="IPR050855">
    <property type="entry name" value="NDM-1-like"/>
</dbReference>
<dbReference type="InterPro" id="IPR001279">
    <property type="entry name" value="Metallo-B-lactamas"/>
</dbReference>
<sequence>MNIFSKKTVVQAVALFAGLSFASAEVQGSPYSTINAAAAADPVKSQRLRGGVFMLSGSGGNIGVIAGPNGLFMVDAGISISRSKIEAALRSVGRGPVRYVVDTHWHWDHADGNGWLRRSGATILADPHTRHRLMQTIRVVEWEHTFTPAAARDLPNVVVAGNKVMHFAGETIHIRHYQPGHTDGDLSVYFQKADVLQTGDTFWNGMYPFIDYVGGGGINGAIRAANVNLTLAGPRTLVIPGHGHAGDRAKLVAFRDMLVSIRGSVRALKAQGRTIEQVVAAKPTASFDAKWGQALINGDLFTRLVYRGV</sequence>
<dbReference type="SUPFAM" id="SSF56281">
    <property type="entry name" value="Metallo-hydrolase/oxidoreductase"/>
    <property type="match status" value="1"/>
</dbReference>
<dbReference type="InterPro" id="IPR036866">
    <property type="entry name" value="RibonucZ/Hydroxyglut_hydro"/>
</dbReference>
<proteinExistence type="inferred from homology"/>
<name>A0A502FTP5_9SPHN</name>
<feature type="domain" description="Metallo-beta-lactamase" evidence="3">
    <location>
        <begin position="59"/>
        <end position="242"/>
    </location>
</feature>
<organism evidence="4 5">
    <name type="scientific">Sphingomonas glacialis</name>
    <dbReference type="NCBI Taxonomy" id="658225"/>
    <lineage>
        <taxon>Bacteria</taxon>
        <taxon>Pseudomonadati</taxon>
        <taxon>Pseudomonadota</taxon>
        <taxon>Alphaproteobacteria</taxon>
        <taxon>Sphingomonadales</taxon>
        <taxon>Sphingomonadaceae</taxon>
        <taxon>Sphingomonas</taxon>
    </lineage>
</organism>
<gene>
    <name evidence="4" type="ORF">EAH76_12135</name>
</gene>
<keyword evidence="4" id="KW-0378">Hydrolase</keyword>
<dbReference type="Pfam" id="PF00753">
    <property type="entry name" value="Lactamase_B"/>
    <property type="match status" value="1"/>
</dbReference>
<evidence type="ECO:0000259" key="3">
    <source>
        <dbReference type="SMART" id="SM00849"/>
    </source>
</evidence>
<dbReference type="PANTHER" id="PTHR42951:SF4">
    <property type="entry name" value="ACYL-COENZYME A THIOESTERASE MBLAC2"/>
    <property type="match status" value="1"/>
</dbReference>
<keyword evidence="2" id="KW-0732">Signal</keyword>
<feature type="signal peptide" evidence="2">
    <location>
        <begin position="1"/>
        <end position="22"/>
    </location>
</feature>
<accession>A0A502FTP5</accession>
<dbReference type="Gene3D" id="3.60.15.10">
    <property type="entry name" value="Ribonuclease Z/Hydroxyacylglutathione hydrolase-like"/>
    <property type="match status" value="1"/>
</dbReference>
<keyword evidence="5" id="KW-1185">Reference proteome</keyword>